<organism evidence="6">
    <name type="scientific">Sesamum radiatum</name>
    <name type="common">Black benniseed</name>
    <dbReference type="NCBI Taxonomy" id="300843"/>
    <lineage>
        <taxon>Eukaryota</taxon>
        <taxon>Viridiplantae</taxon>
        <taxon>Streptophyta</taxon>
        <taxon>Embryophyta</taxon>
        <taxon>Tracheophyta</taxon>
        <taxon>Spermatophyta</taxon>
        <taxon>Magnoliopsida</taxon>
        <taxon>eudicotyledons</taxon>
        <taxon>Gunneridae</taxon>
        <taxon>Pentapetalae</taxon>
        <taxon>asterids</taxon>
        <taxon>lamiids</taxon>
        <taxon>Lamiales</taxon>
        <taxon>Pedaliaceae</taxon>
        <taxon>Sesamum</taxon>
    </lineage>
</organism>
<name>A0AAW2SA39_SESRA</name>
<protein>
    <submittedName>
        <fullName evidence="6">Protein tesmin/TSO1-like CXC 2</fullName>
    </submittedName>
</protein>
<dbReference type="EMBL" id="JACGWJ010000011">
    <property type="protein sequence ID" value="KAL0388561.1"/>
    <property type="molecule type" value="Genomic_DNA"/>
</dbReference>
<sequence length="502" mass="54164">MHSLCAAGPSEQVGEGGEPEHLSTQPGEGSEMTEIADTHDIIAGSEMDNPAEKMDYEHLSGLYRGMRRRCLVFEMAGGRRKHMDENSGSDSSALLQSDGNTSSNDQKLLPMRTGNDSSRRVLPGIGLHLNALATTPKDYKIVNHDSSASGRLLIGPSSSVNFHPSTTGQELLNNILPVAPSDREIDSIDNALLPVEDACQASGYMGNEEINQNSPKKKRRRVEQSGEGDSYRVKNPLAFAPKVIRGPDSLSETGDDSSKTPASARHKRGCNCKKSGCLKKYCECYQVSFSLSVRICFILSLSADGNFRLFLKGGVGCSINCRCEGCKNAFGRKDGSGVIGMEVEVEEDETEMPEKSVLDQSFQKTAIENDLEQNIDSAPPATPLRAGRQSVQLPFSSKKKPPRSSFPSIGSSSGFYAGQGFGKPRFLPPPPKFDKHFETVREDEMPDFLQGGSPVSGIKSLSPNGKRVSPPHGAVGTSPGLRSSRKLILQSIPSFPSLTPNQ</sequence>
<reference evidence="6" key="2">
    <citation type="journal article" date="2024" name="Plant">
        <title>Genomic evolution and insights into agronomic trait innovations of Sesamum species.</title>
        <authorList>
            <person name="Miao H."/>
            <person name="Wang L."/>
            <person name="Qu L."/>
            <person name="Liu H."/>
            <person name="Sun Y."/>
            <person name="Le M."/>
            <person name="Wang Q."/>
            <person name="Wei S."/>
            <person name="Zheng Y."/>
            <person name="Lin W."/>
            <person name="Duan Y."/>
            <person name="Cao H."/>
            <person name="Xiong S."/>
            <person name="Wang X."/>
            <person name="Wei L."/>
            <person name="Li C."/>
            <person name="Ma Q."/>
            <person name="Ju M."/>
            <person name="Zhao R."/>
            <person name="Li G."/>
            <person name="Mu C."/>
            <person name="Tian Q."/>
            <person name="Mei H."/>
            <person name="Zhang T."/>
            <person name="Gao T."/>
            <person name="Zhang H."/>
        </authorList>
    </citation>
    <scope>NUCLEOTIDE SEQUENCE</scope>
    <source>
        <strain evidence="6">G02</strain>
    </source>
</reference>
<evidence type="ECO:0000256" key="1">
    <source>
        <dbReference type="ARBA" id="ARBA00004123"/>
    </source>
</evidence>
<feature type="compositionally biased region" description="Polar residues" evidence="4">
    <location>
        <begin position="86"/>
        <end position="106"/>
    </location>
</feature>
<evidence type="ECO:0000256" key="3">
    <source>
        <dbReference type="ARBA" id="ARBA00023242"/>
    </source>
</evidence>
<feature type="compositionally biased region" description="Polar residues" evidence="4">
    <location>
        <begin position="491"/>
        <end position="502"/>
    </location>
</feature>
<accession>A0AAW2SA39</accession>
<proteinExistence type="inferred from homology"/>
<evidence type="ECO:0000313" key="6">
    <source>
        <dbReference type="EMBL" id="KAL0388561.1"/>
    </source>
</evidence>
<dbReference type="InterPro" id="IPR005172">
    <property type="entry name" value="CRC"/>
</dbReference>
<feature type="region of interest" description="Disordered" evidence="4">
    <location>
        <begin position="373"/>
        <end position="502"/>
    </location>
</feature>
<feature type="compositionally biased region" description="Basic and acidic residues" evidence="4">
    <location>
        <begin position="432"/>
        <end position="443"/>
    </location>
</feature>
<comment type="caution">
    <text evidence="6">The sequence shown here is derived from an EMBL/GenBank/DDBJ whole genome shotgun (WGS) entry which is preliminary data.</text>
</comment>
<feature type="compositionally biased region" description="Low complexity" evidence="4">
    <location>
        <begin position="403"/>
        <end position="415"/>
    </location>
</feature>
<evidence type="ECO:0000256" key="4">
    <source>
        <dbReference type="SAM" id="MobiDB-lite"/>
    </source>
</evidence>
<dbReference type="PANTHER" id="PTHR46159">
    <property type="entry name" value="PROTEIN TESMIN/TSO1-LIKE CXC 2"/>
    <property type="match status" value="1"/>
</dbReference>
<comment type="subcellular location">
    <subcellularLocation>
        <location evidence="1">Nucleus</location>
    </subcellularLocation>
</comment>
<comment type="similarity">
    <text evidence="2">Belongs to the lin-54 family.</text>
</comment>
<evidence type="ECO:0000259" key="5">
    <source>
        <dbReference type="PROSITE" id="PS51634"/>
    </source>
</evidence>
<gene>
    <name evidence="6" type="ORF">Sradi_2737900</name>
</gene>
<keyword evidence="3" id="KW-0539">Nucleus</keyword>
<feature type="domain" description="CRC" evidence="5">
    <location>
        <begin position="234"/>
        <end position="331"/>
    </location>
</feature>
<dbReference type="GO" id="GO:0003700">
    <property type="term" value="F:DNA-binding transcription factor activity"/>
    <property type="evidence" value="ECO:0007669"/>
    <property type="project" value="InterPro"/>
</dbReference>
<feature type="region of interest" description="Disordered" evidence="4">
    <location>
        <begin position="1"/>
        <end position="31"/>
    </location>
</feature>
<dbReference type="PANTHER" id="PTHR46159:SF12">
    <property type="entry name" value="PROTEIN TESMIN_TSO1-LIKE CXC 3-RELATED"/>
    <property type="match status" value="1"/>
</dbReference>
<dbReference type="SMART" id="SM01114">
    <property type="entry name" value="CXC"/>
    <property type="match status" value="1"/>
</dbReference>
<dbReference type="PROSITE" id="PS51634">
    <property type="entry name" value="CRC"/>
    <property type="match status" value="1"/>
</dbReference>
<dbReference type="GO" id="GO:0005634">
    <property type="term" value="C:nucleus"/>
    <property type="evidence" value="ECO:0007669"/>
    <property type="project" value="UniProtKB-SubCell"/>
</dbReference>
<evidence type="ECO:0000256" key="2">
    <source>
        <dbReference type="ARBA" id="ARBA00007267"/>
    </source>
</evidence>
<dbReference type="InterPro" id="IPR044522">
    <property type="entry name" value="TSO1-like"/>
</dbReference>
<feature type="region of interest" description="Disordered" evidence="4">
    <location>
        <begin position="204"/>
        <end position="232"/>
    </location>
</feature>
<dbReference type="InterPro" id="IPR033467">
    <property type="entry name" value="Tesmin/TSO1-like_CXC"/>
</dbReference>
<reference evidence="6" key="1">
    <citation type="submission" date="2020-06" db="EMBL/GenBank/DDBJ databases">
        <authorList>
            <person name="Li T."/>
            <person name="Hu X."/>
            <person name="Zhang T."/>
            <person name="Song X."/>
            <person name="Zhang H."/>
            <person name="Dai N."/>
            <person name="Sheng W."/>
            <person name="Hou X."/>
            <person name="Wei L."/>
        </authorList>
    </citation>
    <scope>NUCLEOTIDE SEQUENCE</scope>
    <source>
        <strain evidence="6">G02</strain>
        <tissue evidence="6">Leaf</tissue>
    </source>
</reference>
<feature type="region of interest" description="Disordered" evidence="4">
    <location>
        <begin position="80"/>
        <end position="120"/>
    </location>
</feature>
<dbReference type="Pfam" id="PF03638">
    <property type="entry name" value="TCR"/>
    <property type="match status" value="1"/>
</dbReference>
<dbReference type="AlphaFoldDB" id="A0AAW2SA39"/>
<feature type="region of interest" description="Disordered" evidence="4">
    <location>
        <begin position="244"/>
        <end position="267"/>
    </location>
</feature>